<evidence type="ECO:0000259" key="4">
    <source>
        <dbReference type="Pfam" id="PF00651"/>
    </source>
</evidence>
<dbReference type="PRINTS" id="PR00501">
    <property type="entry name" value="KELCHREPEAT"/>
</dbReference>
<protein>
    <recommendedName>
        <fullName evidence="4">BTB domain-containing protein</fullName>
    </recommendedName>
</protein>
<accession>A0A2A2JDV8</accession>
<dbReference type="InterPro" id="IPR015915">
    <property type="entry name" value="Kelch-typ_b-propeller"/>
</dbReference>
<dbReference type="SUPFAM" id="SSF54695">
    <property type="entry name" value="POZ domain"/>
    <property type="match status" value="1"/>
</dbReference>
<comment type="caution">
    <text evidence="5">The sequence shown here is derived from an EMBL/GenBank/DDBJ whole genome shotgun (WGS) entry which is preliminary data.</text>
</comment>
<evidence type="ECO:0000256" key="1">
    <source>
        <dbReference type="ARBA" id="ARBA00022441"/>
    </source>
</evidence>
<dbReference type="Proteomes" id="UP000218231">
    <property type="component" value="Unassembled WGS sequence"/>
</dbReference>
<name>A0A2A2JDV8_9BILA</name>
<dbReference type="Pfam" id="PF01344">
    <property type="entry name" value="Kelch_1"/>
    <property type="match status" value="6"/>
</dbReference>
<evidence type="ECO:0000313" key="6">
    <source>
        <dbReference type="Proteomes" id="UP000218231"/>
    </source>
</evidence>
<dbReference type="Pfam" id="PF00651">
    <property type="entry name" value="BTB"/>
    <property type="match status" value="1"/>
</dbReference>
<dbReference type="Gene3D" id="2.120.10.80">
    <property type="entry name" value="Kelch-type beta propeller"/>
    <property type="match status" value="2"/>
</dbReference>
<dbReference type="SUPFAM" id="SSF117281">
    <property type="entry name" value="Kelch motif"/>
    <property type="match status" value="2"/>
</dbReference>
<dbReference type="Gene3D" id="3.30.710.10">
    <property type="entry name" value="Potassium Channel Kv1.1, Chain A"/>
    <property type="match status" value="1"/>
</dbReference>
<dbReference type="InterPro" id="IPR011333">
    <property type="entry name" value="SKP1/BTB/POZ_sf"/>
</dbReference>
<feature type="compositionally biased region" description="Polar residues" evidence="3">
    <location>
        <begin position="821"/>
        <end position="845"/>
    </location>
</feature>
<reference evidence="5 6" key="1">
    <citation type="journal article" date="2017" name="Curr. Biol.">
        <title>Genome architecture and evolution of a unichromosomal asexual nematode.</title>
        <authorList>
            <person name="Fradin H."/>
            <person name="Zegar C."/>
            <person name="Gutwein M."/>
            <person name="Lucas J."/>
            <person name="Kovtun M."/>
            <person name="Corcoran D."/>
            <person name="Baugh L.R."/>
            <person name="Kiontke K."/>
            <person name="Gunsalus K."/>
            <person name="Fitch D.H."/>
            <person name="Piano F."/>
        </authorList>
    </citation>
    <scope>NUCLEOTIDE SEQUENCE [LARGE SCALE GENOMIC DNA]</scope>
    <source>
        <strain evidence="5">PF1309</strain>
    </source>
</reference>
<dbReference type="STRING" id="2018661.A0A2A2JDV8"/>
<feature type="compositionally biased region" description="Low complexity" evidence="3">
    <location>
        <begin position="143"/>
        <end position="156"/>
    </location>
</feature>
<feature type="region of interest" description="Disordered" evidence="3">
    <location>
        <begin position="780"/>
        <end position="845"/>
    </location>
</feature>
<evidence type="ECO:0000256" key="2">
    <source>
        <dbReference type="ARBA" id="ARBA00022737"/>
    </source>
</evidence>
<dbReference type="OrthoDB" id="45365at2759"/>
<feature type="compositionally biased region" description="Low complexity" evidence="3">
    <location>
        <begin position="811"/>
        <end position="820"/>
    </location>
</feature>
<dbReference type="PANTHER" id="PTHR24412">
    <property type="entry name" value="KELCH PROTEIN"/>
    <property type="match status" value="1"/>
</dbReference>
<evidence type="ECO:0000313" key="5">
    <source>
        <dbReference type="EMBL" id="PAV59702.1"/>
    </source>
</evidence>
<dbReference type="Gene3D" id="1.25.40.420">
    <property type="match status" value="1"/>
</dbReference>
<keyword evidence="6" id="KW-1185">Reference proteome</keyword>
<keyword evidence="2" id="KW-0677">Repeat</keyword>
<dbReference type="EMBL" id="LIAE01010509">
    <property type="protein sequence ID" value="PAV59702.1"/>
    <property type="molecule type" value="Genomic_DNA"/>
</dbReference>
<proteinExistence type="predicted"/>
<evidence type="ECO:0000256" key="3">
    <source>
        <dbReference type="SAM" id="MobiDB-lite"/>
    </source>
</evidence>
<sequence length="845" mass="93183">MSLDVDVIEQHRKVSILVPPTEAETKKGETLTLIPKRERNAVSARMDETDNWGQDTLDERESFQLILRDPKVKTEIGFDDQMNGWIFKEIPPNFGEKMKKRICDEQKLLEALCRTGQKTAKVRDKDKDTCQRAARGTSPPEPAASGASSRPPVSAASQLNRIASQTGTNKKPSLSYFEFAQSDFDCFDALVNFAYTAYLEISSKKVAELYKTAFALQMTPVVKACATYLADNFTVSNCIGIRKQANFNNDTYLLGKVDKFIQDNFEAITNESQEFTHLPLVQTRIIVPSSSDEGKSDQKHNLVEMALKYFSQMSHERGDHAIEQLTTKNYLLYIEDDNRLADAAELDERSSVGSCDIIQDYKKSKTEAARAATAANDQASSVAIQHHVTGAVPVRLNASRMPNVKYSSNESIDSIHSHESDPQEIIDTTLIATHQTAPDYWVALVVLYRRLAVLSLQLTDDEELLKHRAFNSNGVDPQKAALLSRLISTTGQQRIPLATMSGPRASFGASFLQGKIIVCGGYDRGECLKTVEEYDVASGGWKMLKSMKEERGRFDSAVLNGKVYAVAGSNGNIDLKSAECFDPKENKWTVIPSLSKARSHNGCAALNDKIYCIGGSSDQVAFKDCERFDPNEQTWQPIASMDQGRYQAGVIAWRGFVIACGGCDRWACLDSVEAYDPKTDTWRQLPKMRVARRGCAVAVIRDSLYVIGGHDGNQSLSSVEILDHPTAQWRPGPSLTTPRANTHAVVTAGNAIYVIGGYNANMFLNTIELLESESVGWRNWQQRSNGPDSLAEDEEGEQRESSEGPDGTTGGSSSRESSQTADSQAGKSRSSTLTQANVNSTIRAN</sequence>
<dbReference type="InterPro" id="IPR000210">
    <property type="entry name" value="BTB/POZ_dom"/>
</dbReference>
<dbReference type="InterPro" id="IPR006652">
    <property type="entry name" value="Kelch_1"/>
</dbReference>
<keyword evidence="1" id="KW-0880">Kelch repeat</keyword>
<feature type="region of interest" description="Disordered" evidence="3">
    <location>
        <begin position="123"/>
        <end position="156"/>
    </location>
</feature>
<dbReference type="AlphaFoldDB" id="A0A2A2JDV8"/>
<dbReference type="PANTHER" id="PTHR24412:SF493">
    <property type="entry name" value="BTB DOMAIN-CONTAINING PROTEIN"/>
    <property type="match status" value="1"/>
</dbReference>
<gene>
    <name evidence="5" type="ORF">WR25_20795</name>
</gene>
<dbReference type="SMART" id="SM00612">
    <property type="entry name" value="Kelch"/>
    <property type="match status" value="6"/>
</dbReference>
<feature type="domain" description="BTB" evidence="4">
    <location>
        <begin position="170"/>
        <end position="231"/>
    </location>
</feature>
<organism evidence="5 6">
    <name type="scientific">Diploscapter pachys</name>
    <dbReference type="NCBI Taxonomy" id="2018661"/>
    <lineage>
        <taxon>Eukaryota</taxon>
        <taxon>Metazoa</taxon>
        <taxon>Ecdysozoa</taxon>
        <taxon>Nematoda</taxon>
        <taxon>Chromadorea</taxon>
        <taxon>Rhabditida</taxon>
        <taxon>Rhabditina</taxon>
        <taxon>Rhabditomorpha</taxon>
        <taxon>Rhabditoidea</taxon>
        <taxon>Rhabditidae</taxon>
        <taxon>Diploscapter</taxon>
    </lineage>
</organism>